<dbReference type="AlphaFoldDB" id="A0A7I8JLC4"/>
<sequence>MASTAEPWAQGLYVGCLSSAGVEVRRRPYHRNCGCALHKSGGCTGCLPSSSKVEYPICRSWRSSCLTTAPPPPPVFFSDSPDRCSLRDVVAVGGSEWIQTRWEILGDQEPWSRFGDRCTWILL</sequence>
<name>A0A7I8JLC4_SPIIN</name>
<protein>
    <submittedName>
        <fullName evidence="1">Uncharacterized protein</fullName>
    </submittedName>
</protein>
<keyword evidence="2" id="KW-1185">Reference proteome</keyword>
<dbReference type="PANTHER" id="PTHR35121:SF2">
    <property type="entry name" value="SWIM-TYPE DOMAIN-CONTAINING PROTEIN"/>
    <property type="match status" value="1"/>
</dbReference>
<gene>
    <name evidence="1" type="ORF">SI7747_14017359</name>
</gene>
<reference evidence="1 2" key="1">
    <citation type="submission" date="2019-12" db="EMBL/GenBank/DDBJ databases">
        <authorList>
            <person name="Scholz U."/>
            <person name="Mascher M."/>
            <person name="Fiebig A."/>
        </authorList>
    </citation>
    <scope>NUCLEOTIDE SEQUENCE</scope>
</reference>
<dbReference type="Proteomes" id="UP001189122">
    <property type="component" value="Unassembled WGS sequence"/>
</dbReference>
<dbReference type="EMBL" id="CACRZD030000014">
    <property type="protein sequence ID" value="CAA6670954.1"/>
    <property type="molecule type" value="Genomic_DNA"/>
</dbReference>
<accession>A0A7I8JLC4</accession>
<dbReference type="PANTHER" id="PTHR35121">
    <property type="entry name" value="HOMEODOMAIN PROTEIN 8, PUTATIVE-RELATED"/>
    <property type="match status" value="1"/>
</dbReference>
<organism evidence="1">
    <name type="scientific">Spirodela intermedia</name>
    <name type="common">Intermediate duckweed</name>
    <dbReference type="NCBI Taxonomy" id="51605"/>
    <lineage>
        <taxon>Eukaryota</taxon>
        <taxon>Viridiplantae</taxon>
        <taxon>Streptophyta</taxon>
        <taxon>Embryophyta</taxon>
        <taxon>Tracheophyta</taxon>
        <taxon>Spermatophyta</taxon>
        <taxon>Magnoliopsida</taxon>
        <taxon>Liliopsida</taxon>
        <taxon>Araceae</taxon>
        <taxon>Lemnoideae</taxon>
        <taxon>Spirodela</taxon>
    </lineage>
</organism>
<proteinExistence type="predicted"/>
<evidence type="ECO:0000313" key="1">
    <source>
        <dbReference type="EMBL" id="CAA2631711.1"/>
    </source>
</evidence>
<dbReference type="EMBL" id="LR743601">
    <property type="protein sequence ID" value="CAA2631711.1"/>
    <property type="molecule type" value="Genomic_DNA"/>
</dbReference>
<evidence type="ECO:0000313" key="2">
    <source>
        <dbReference type="Proteomes" id="UP001189122"/>
    </source>
</evidence>